<evidence type="ECO:0000256" key="4">
    <source>
        <dbReference type="ARBA" id="ARBA00022723"/>
    </source>
</evidence>
<dbReference type="Gene3D" id="3.10.200.10">
    <property type="entry name" value="Alpha carbonic anhydrase"/>
    <property type="match status" value="1"/>
</dbReference>
<comment type="cofactor">
    <cofactor evidence="9">
        <name>Zn(2+)</name>
        <dbReference type="ChEBI" id="CHEBI:29105"/>
    </cofactor>
</comment>
<dbReference type="GO" id="GO:0005886">
    <property type="term" value="C:plasma membrane"/>
    <property type="evidence" value="ECO:0007669"/>
    <property type="project" value="TreeGrafter"/>
</dbReference>
<gene>
    <name evidence="11" type="primary">CAH6</name>
    <name evidence="11" type="ORF">HAZT_HAZT010705</name>
</gene>
<evidence type="ECO:0000256" key="8">
    <source>
        <dbReference type="ARBA" id="ARBA00048348"/>
    </source>
</evidence>
<dbReference type="FunFam" id="3.10.200.10:FF:000003">
    <property type="entry name" value="Carbonic anhydrase 12"/>
    <property type="match status" value="1"/>
</dbReference>
<organism evidence="11">
    <name type="scientific">Hyalella azteca</name>
    <name type="common">Amphipod</name>
    <dbReference type="NCBI Taxonomy" id="294128"/>
    <lineage>
        <taxon>Eukaryota</taxon>
        <taxon>Metazoa</taxon>
        <taxon>Ecdysozoa</taxon>
        <taxon>Arthropoda</taxon>
        <taxon>Crustacea</taxon>
        <taxon>Multicrustacea</taxon>
        <taxon>Malacostraca</taxon>
        <taxon>Eumalacostraca</taxon>
        <taxon>Peracarida</taxon>
        <taxon>Amphipoda</taxon>
        <taxon>Senticaudata</taxon>
        <taxon>Talitrida</taxon>
        <taxon>Talitroidea</taxon>
        <taxon>Hyalellidae</taxon>
        <taxon>Hyalella</taxon>
    </lineage>
</organism>
<dbReference type="AlphaFoldDB" id="A0A6A0H751"/>
<keyword evidence="5 9" id="KW-0862">Zinc</keyword>
<dbReference type="SUPFAM" id="SSF51069">
    <property type="entry name" value="Carbonic anhydrase"/>
    <property type="match status" value="1"/>
</dbReference>
<name>A0A6A0H751_HYAAZ</name>
<evidence type="ECO:0000256" key="1">
    <source>
        <dbReference type="ARBA" id="ARBA00002904"/>
    </source>
</evidence>
<evidence type="ECO:0000256" key="7">
    <source>
        <dbReference type="ARBA" id="ARBA00023239"/>
    </source>
</evidence>
<dbReference type="PROSITE" id="PS00162">
    <property type="entry name" value="ALPHA_CA_1"/>
    <property type="match status" value="1"/>
</dbReference>
<keyword evidence="6" id="KW-0325">Glycoprotein</keyword>
<reference evidence="11" key="1">
    <citation type="submission" date="2014-08" db="EMBL/GenBank/DDBJ databases">
        <authorList>
            <person name="Murali S."/>
            <person name="Richards S."/>
            <person name="Bandaranaike D."/>
            <person name="Bellair M."/>
            <person name="Blankenburg K."/>
            <person name="Chao H."/>
            <person name="Dinh H."/>
            <person name="Doddapaneni H."/>
            <person name="Dugan-Rocha S."/>
            <person name="Elkadiri S."/>
            <person name="Gnanaolivu R."/>
            <person name="Hughes D."/>
            <person name="Lee S."/>
            <person name="Li M."/>
            <person name="Ming W."/>
            <person name="Munidasa M."/>
            <person name="Muniz J."/>
            <person name="Nguyen L."/>
            <person name="Osuji N."/>
            <person name="Pu L.-L."/>
            <person name="Puazo M."/>
            <person name="Skinner E."/>
            <person name="Qu C."/>
            <person name="Quiroz J."/>
            <person name="Raj R."/>
            <person name="Weissenberger G."/>
            <person name="Xin Y."/>
            <person name="Zou X."/>
            <person name="Han Y."/>
            <person name="Worley K."/>
            <person name="Muzny D."/>
            <person name="Gibbs R."/>
        </authorList>
    </citation>
    <scope>NUCLEOTIDE SEQUENCE</scope>
    <source>
        <strain evidence="11">HAZT.00-mixed</strain>
        <tissue evidence="11">Whole organism</tissue>
    </source>
</reference>
<comment type="function">
    <text evidence="1 9">Reversible hydration of carbon dioxide.</text>
</comment>
<dbReference type="Pfam" id="PF00194">
    <property type="entry name" value="Carb_anhydrase"/>
    <property type="match status" value="1"/>
</dbReference>
<dbReference type="InterPro" id="IPR023561">
    <property type="entry name" value="Carbonic_anhydrase_a-class"/>
</dbReference>
<accession>A0A6A0H751</accession>
<evidence type="ECO:0000256" key="9">
    <source>
        <dbReference type="RuleBase" id="RU367011"/>
    </source>
</evidence>
<dbReference type="PROSITE" id="PS51144">
    <property type="entry name" value="ALPHA_CA_2"/>
    <property type="match status" value="1"/>
</dbReference>
<dbReference type="InterPro" id="IPR001148">
    <property type="entry name" value="CA_dom"/>
</dbReference>
<dbReference type="PANTHER" id="PTHR18952">
    <property type="entry name" value="CARBONIC ANHYDRASE"/>
    <property type="match status" value="1"/>
</dbReference>
<dbReference type="InterPro" id="IPR018338">
    <property type="entry name" value="Carbonic_anhydrase_a-class_CS"/>
</dbReference>
<dbReference type="GO" id="GO:0008270">
    <property type="term" value="F:zinc ion binding"/>
    <property type="evidence" value="ECO:0007669"/>
    <property type="project" value="UniProtKB-UniRule"/>
</dbReference>
<feature type="domain" description="Alpha-carbonic anhydrase" evidence="10">
    <location>
        <begin position="8"/>
        <end position="262"/>
    </location>
</feature>
<dbReference type="SMART" id="SM01057">
    <property type="entry name" value="Carb_anhydrase"/>
    <property type="match status" value="1"/>
</dbReference>
<reference evidence="11" key="3">
    <citation type="submission" date="2019-06" db="EMBL/GenBank/DDBJ databases">
        <authorList>
            <person name="Poynton C."/>
            <person name="Hasenbein S."/>
            <person name="Benoit J.B."/>
            <person name="Sepulveda M.S."/>
            <person name="Poelchau M.F."/>
            <person name="Murali S.C."/>
            <person name="Chen S."/>
            <person name="Glastad K.M."/>
            <person name="Werren J.H."/>
            <person name="Vineis J.H."/>
            <person name="Bowen J.L."/>
            <person name="Friedrich M."/>
            <person name="Jones J."/>
            <person name="Robertson H.M."/>
            <person name="Feyereisen R."/>
            <person name="Mechler-Hickson A."/>
            <person name="Mathers N."/>
            <person name="Lee C.E."/>
            <person name="Colbourne J.K."/>
            <person name="Biales A."/>
            <person name="Johnston J.S."/>
            <person name="Wellborn G.A."/>
            <person name="Rosendale A.J."/>
            <person name="Cridge A.G."/>
            <person name="Munoz-Torres M.C."/>
            <person name="Bain P.A."/>
            <person name="Manny A.R."/>
            <person name="Major K.M."/>
            <person name="Lambert F.N."/>
            <person name="Vulpe C.D."/>
            <person name="Tuck P."/>
            <person name="Blalock B.J."/>
            <person name="Lin Y.-Y."/>
            <person name="Smith M.E."/>
            <person name="Ochoa-Acuna H."/>
            <person name="Chen M.-J.M."/>
            <person name="Childers C.P."/>
            <person name="Qu J."/>
            <person name="Dugan S."/>
            <person name="Lee S.L."/>
            <person name="Chao H."/>
            <person name="Dinh H."/>
            <person name="Han Y."/>
            <person name="Doddapaneni H."/>
            <person name="Worley K.C."/>
            <person name="Muzny D.M."/>
            <person name="Gibbs R.A."/>
            <person name="Richards S."/>
        </authorList>
    </citation>
    <scope>NUCLEOTIDE SEQUENCE</scope>
    <source>
        <strain evidence="11">HAZT.00-mixed</strain>
        <tissue evidence="11">Whole organism</tissue>
    </source>
</reference>
<dbReference type="PANTHER" id="PTHR18952:SF265">
    <property type="entry name" value="CARBONIC ANHYDRASE"/>
    <property type="match status" value="1"/>
</dbReference>
<comment type="similarity">
    <text evidence="2 9">Belongs to the alpha-carbonic anhydrase family.</text>
</comment>
<evidence type="ECO:0000256" key="6">
    <source>
        <dbReference type="ARBA" id="ARBA00023180"/>
    </source>
</evidence>
<proteinExistence type="inferred from homology"/>
<dbReference type="EMBL" id="JQDR03006125">
    <property type="protein sequence ID" value="KAA0200704.1"/>
    <property type="molecule type" value="Genomic_DNA"/>
</dbReference>
<dbReference type="EC" id="4.2.1.1" evidence="3 9"/>
<comment type="catalytic activity">
    <reaction evidence="8 9">
        <text>hydrogencarbonate + H(+) = CO2 + H2O</text>
        <dbReference type="Rhea" id="RHEA:10748"/>
        <dbReference type="ChEBI" id="CHEBI:15377"/>
        <dbReference type="ChEBI" id="CHEBI:15378"/>
        <dbReference type="ChEBI" id="CHEBI:16526"/>
        <dbReference type="ChEBI" id="CHEBI:17544"/>
        <dbReference type="EC" id="4.2.1.1"/>
    </reaction>
</comment>
<evidence type="ECO:0000313" key="11">
    <source>
        <dbReference type="EMBL" id="KAA0200704.1"/>
    </source>
</evidence>
<keyword evidence="7 9" id="KW-0456">Lyase</keyword>
<comment type="caution">
    <text evidence="11">The sequence shown here is derived from an EMBL/GenBank/DDBJ whole genome shotgun (WGS) entry which is preliminary data.</text>
</comment>
<reference evidence="11" key="2">
    <citation type="journal article" date="2018" name="Environ. Sci. Technol.">
        <title>The Toxicogenome of Hyalella azteca: A Model for Sediment Ecotoxicology and Evolutionary Toxicology.</title>
        <authorList>
            <person name="Poynton H.C."/>
            <person name="Hasenbein S."/>
            <person name="Benoit J.B."/>
            <person name="Sepulveda M.S."/>
            <person name="Poelchau M.F."/>
            <person name="Hughes D.S.T."/>
            <person name="Murali S.C."/>
            <person name="Chen S."/>
            <person name="Glastad K.M."/>
            <person name="Goodisman M.A.D."/>
            <person name="Werren J.H."/>
            <person name="Vineis J.H."/>
            <person name="Bowen J.L."/>
            <person name="Friedrich M."/>
            <person name="Jones J."/>
            <person name="Robertson H.M."/>
            <person name="Feyereisen R."/>
            <person name="Mechler-Hickson A."/>
            <person name="Mathers N."/>
            <person name="Lee C.E."/>
            <person name="Colbourne J.K."/>
            <person name="Biales A."/>
            <person name="Johnston J.S."/>
            <person name="Wellborn G.A."/>
            <person name="Rosendale A.J."/>
            <person name="Cridge A.G."/>
            <person name="Munoz-Torres M.C."/>
            <person name="Bain P.A."/>
            <person name="Manny A.R."/>
            <person name="Major K.M."/>
            <person name="Lambert F.N."/>
            <person name="Vulpe C.D."/>
            <person name="Tuck P."/>
            <person name="Blalock B.J."/>
            <person name="Lin Y.Y."/>
            <person name="Smith M.E."/>
            <person name="Ochoa-Acuna H."/>
            <person name="Chen M.M."/>
            <person name="Childers C.P."/>
            <person name="Qu J."/>
            <person name="Dugan S."/>
            <person name="Lee S.L."/>
            <person name="Chao H."/>
            <person name="Dinh H."/>
            <person name="Han Y."/>
            <person name="Doddapaneni H."/>
            <person name="Worley K.C."/>
            <person name="Muzny D.M."/>
            <person name="Gibbs R.A."/>
            <person name="Richards S."/>
        </authorList>
    </citation>
    <scope>NUCLEOTIDE SEQUENCE</scope>
    <source>
        <strain evidence="11">HAZT.00-mixed</strain>
        <tissue evidence="11">Whole organism</tissue>
    </source>
</reference>
<dbReference type="GO" id="GO:0004089">
    <property type="term" value="F:carbonate dehydratase activity"/>
    <property type="evidence" value="ECO:0007669"/>
    <property type="project" value="UniProtKB-UniRule"/>
</dbReference>
<sequence>MGCSAAGGSWSYEGSTGPSNWGHLVASCNGRRQSPINIETANVKRENWKALTFKNYDMKPRRMRIKNNGHAAQVEIDAAAAPRIDDGGLAGEYIFAQFHFHWGSDSSMGSEHTINGVRYPMEMHMVHYKTAYGTIGKAVQQADGLAVLGVMFEISQTDNPAFTPLVKALKEIQEPSMTIEVDAQYPLRAFLPRDVGAFYRYDGSLTTPTCNEVVTWTVFDQAVPISEAQVVFRNMRNDHGHNLVNNFRPPQALSSRKVFMSYSGTGSDASSMKSLGLAVYFLSTLAVVVASV</sequence>
<dbReference type="CDD" id="cd00326">
    <property type="entry name" value="alpha_CA"/>
    <property type="match status" value="1"/>
</dbReference>
<dbReference type="InterPro" id="IPR036398">
    <property type="entry name" value="CA_dom_sf"/>
</dbReference>
<evidence type="ECO:0000256" key="2">
    <source>
        <dbReference type="ARBA" id="ARBA00010718"/>
    </source>
</evidence>
<evidence type="ECO:0000256" key="3">
    <source>
        <dbReference type="ARBA" id="ARBA00012925"/>
    </source>
</evidence>
<evidence type="ECO:0000259" key="10">
    <source>
        <dbReference type="PROSITE" id="PS51144"/>
    </source>
</evidence>
<protein>
    <recommendedName>
        <fullName evidence="3 9">Carbonic anhydrase</fullName>
        <ecNumber evidence="3 9">4.2.1.1</ecNumber>
    </recommendedName>
</protein>
<evidence type="ECO:0000256" key="5">
    <source>
        <dbReference type="ARBA" id="ARBA00022833"/>
    </source>
</evidence>
<dbReference type="Proteomes" id="UP000711488">
    <property type="component" value="Unassembled WGS sequence"/>
</dbReference>
<keyword evidence="4 9" id="KW-0479">Metal-binding</keyword>